<name>A0A1Y1CMZ8_9BACT</name>
<proteinExistence type="predicted"/>
<dbReference type="PROSITE" id="PS51257">
    <property type="entry name" value="PROKAR_LIPOPROTEIN"/>
    <property type="match status" value="1"/>
</dbReference>
<protein>
    <submittedName>
        <fullName evidence="2">Uncharacterized protein</fullName>
    </submittedName>
</protein>
<keyword evidence="1" id="KW-0732">Signal</keyword>
<dbReference type="Proteomes" id="UP000218267">
    <property type="component" value="Chromosome"/>
</dbReference>
<evidence type="ECO:0000256" key="1">
    <source>
        <dbReference type="SAM" id="SignalP"/>
    </source>
</evidence>
<organism evidence="2 3">
    <name type="scientific">Labilibaculum antarcticum</name>
    <dbReference type="NCBI Taxonomy" id="1717717"/>
    <lineage>
        <taxon>Bacteria</taxon>
        <taxon>Pseudomonadati</taxon>
        <taxon>Bacteroidota</taxon>
        <taxon>Bacteroidia</taxon>
        <taxon>Marinilabiliales</taxon>
        <taxon>Marinifilaceae</taxon>
        <taxon>Labilibaculum</taxon>
    </lineage>
</organism>
<dbReference type="EMBL" id="AP018042">
    <property type="protein sequence ID" value="BAX81735.1"/>
    <property type="molecule type" value="Genomic_DNA"/>
</dbReference>
<accession>A0A1Y1CMZ8</accession>
<feature type="chain" id="PRO_5012756239" evidence="1">
    <location>
        <begin position="18"/>
        <end position="533"/>
    </location>
</feature>
<evidence type="ECO:0000313" key="2">
    <source>
        <dbReference type="EMBL" id="BAX81735.1"/>
    </source>
</evidence>
<dbReference type="RefSeq" id="WP_096431406.1">
    <property type="nucleotide sequence ID" value="NZ_AP018042.1"/>
</dbReference>
<dbReference type="OrthoDB" id="1155031at2"/>
<dbReference type="SUPFAM" id="SSF56973">
    <property type="entry name" value="Aerolisin/ETX pore-forming domain"/>
    <property type="match status" value="1"/>
</dbReference>
<evidence type="ECO:0000313" key="3">
    <source>
        <dbReference type="Proteomes" id="UP000218267"/>
    </source>
</evidence>
<dbReference type="KEGG" id="mbas:ALGA_3437"/>
<reference evidence="3" key="2">
    <citation type="journal article" date="2020" name="Antonie Van Leeuwenhoek">
        <title>Labilibaculum antarcticum sp. nov., a novel facultative anaerobic, psychrotorelant bacterium isolated from marine sediment of Antarctica.</title>
        <authorList>
            <person name="Watanabe M."/>
            <person name="Kojima H."/>
            <person name="Fukui M."/>
        </authorList>
    </citation>
    <scope>NUCLEOTIDE SEQUENCE [LARGE SCALE GENOMIC DNA]</scope>
    <source>
        <strain evidence="3">SPP2</strain>
    </source>
</reference>
<dbReference type="AlphaFoldDB" id="A0A1Y1CMZ8"/>
<keyword evidence="3" id="KW-1185">Reference proteome</keyword>
<gene>
    <name evidence="2" type="ORF">ALGA_3437</name>
</gene>
<feature type="signal peptide" evidence="1">
    <location>
        <begin position="1"/>
        <end position="17"/>
    </location>
</feature>
<sequence>MYKIIFLSFIFSIALFASCTFEVSEEPRSADIDLEVENGTTRFEGISDSTLNSIPVDAGEIGVAIDTRKLAVLGYKPSKVSFTIIGDLSTFTQSNIQIDPYTHVALFKLSRKDLTEEQITEFSEGVAIEARVFDAENVTMETMYGSKFIINSTNRTIKIESEKPHVQYPMKLNADMPYYLAYEGFSLTNYLGAEIVGNFSEMSGTFIINSTLYHNDPTNIYSKLQKFYFIEIEENIYAIKTAHKNSYLEINDKRKLAYNIENTDDNPNFVLGDKHKFILEQTAKGTIEIRSLSGGTFSFYNGGAPFTFIAANITWEFNDLGTEYSAAILPPAQMDFAFDQTIHNCSGATGEYYVGNNREETKTVSIDVEETASFYSSTTDSKEATVEAEAGGEIFGIGASVSASGTIGTSRTRAFGSGTGTNKGKTYTETQTVSSNRVITVPPYTSVEVFDVIQKLKNVRIPFAQRVLLRAANDEGIPLSGEEIQSQLGANQFGGVVLEVGSDYIEYSVRGSINVANYFEYKNTVNDIVGICN</sequence>
<dbReference type="Gene3D" id="2.170.15.10">
    <property type="entry name" value="Proaerolysin, chain A, domain 3"/>
    <property type="match status" value="1"/>
</dbReference>
<reference evidence="2 3" key="1">
    <citation type="journal article" date="2018" name="Mar. Genomics">
        <title>Complete genome sequence of Marinifilaceae bacterium strain SPP2, isolated from the Antarctic marine sediment.</title>
        <authorList>
            <person name="Watanabe M."/>
            <person name="Kojima H."/>
            <person name="Fukui M."/>
        </authorList>
    </citation>
    <scope>NUCLEOTIDE SEQUENCE [LARGE SCALE GENOMIC DNA]</scope>
    <source>
        <strain evidence="2 3">SPP2</strain>
    </source>
</reference>